<reference evidence="1" key="1">
    <citation type="submission" date="2018-05" db="EMBL/GenBank/DDBJ databases">
        <authorList>
            <person name="Lanie J.A."/>
            <person name="Ng W.-L."/>
            <person name="Kazmierczak K.M."/>
            <person name="Andrzejewski T.M."/>
            <person name="Davidsen T.M."/>
            <person name="Wayne K.J."/>
            <person name="Tettelin H."/>
            <person name="Glass J.I."/>
            <person name="Rusch D."/>
            <person name="Podicherti R."/>
            <person name="Tsui H.-C.T."/>
            <person name="Winkler M.E."/>
        </authorList>
    </citation>
    <scope>NUCLEOTIDE SEQUENCE</scope>
</reference>
<organism evidence="1">
    <name type="scientific">marine metagenome</name>
    <dbReference type="NCBI Taxonomy" id="408172"/>
    <lineage>
        <taxon>unclassified sequences</taxon>
        <taxon>metagenomes</taxon>
        <taxon>ecological metagenomes</taxon>
    </lineage>
</organism>
<proteinExistence type="predicted"/>
<name>A0A382GEQ4_9ZZZZ</name>
<protein>
    <submittedName>
        <fullName evidence="1">Uncharacterized protein</fullName>
    </submittedName>
</protein>
<dbReference type="EMBL" id="UINC01055000">
    <property type="protein sequence ID" value="SVB73389.1"/>
    <property type="molecule type" value="Genomic_DNA"/>
</dbReference>
<dbReference type="AlphaFoldDB" id="A0A382GEQ4"/>
<accession>A0A382GEQ4</accession>
<evidence type="ECO:0000313" key="1">
    <source>
        <dbReference type="EMBL" id="SVB73389.1"/>
    </source>
</evidence>
<sequence>MRKIGLIMAFSLTFGTEPKSLDRLVYEHLLVAQIEMKSSPMVGQDLREGYLRGKAIRITDLLMDSLGVDLTGLEIIGNHIPDLHELIDEVYDGKEYHLDLGAPTVKQNVNYFDSFSSSNN</sequence>
<gene>
    <name evidence="1" type="ORF">METZ01_LOCUS226243</name>
</gene>